<evidence type="ECO:0000256" key="4">
    <source>
        <dbReference type="ARBA" id="ARBA00022728"/>
    </source>
</evidence>
<evidence type="ECO:0000256" key="2">
    <source>
        <dbReference type="ARBA" id="ARBA00006695"/>
    </source>
</evidence>
<dbReference type="EMBL" id="NAJN01000003">
    <property type="protein sequence ID" value="TKA82278.1"/>
    <property type="molecule type" value="Genomic_DNA"/>
</dbReference>
<keyword evidence="4" id="KW-0747">Spliceosome</keyword>
<dbReference type="InterPro" id="IPR022209">
    <property type="entry name" value="CWC25"/>
</dbReference>
<dbReference type="InterPro" id="IPR051376">
    <property type="entry name" value="CWC25_splicing_factor"/>
</dbReference>
<dbReference type="InterPro" id="IPR019339">
    <property type="entry name" value="CIR_N_dom"/>
</dbReference>
<evidence type="ECO:0000256" key="7">
    <source>
        <dbReference type="ARBA" id="ARBA00023242"/>
    </source>
</evidence>
<dbReference type="Proteomes" id="UP000308768">
    <property type="component" value="Unassembled WGS sequence"/>
</dbReference>
<evidence type="ECO:0000256" key="5">
    <source>
        <dbReference type="ARBA" id="ARBA00023054"/>
    </source>
</evidence>
<reference evidence="9 10" key="1">
    <citation type="submission" date="2017-03" db="EMBL/GenBank/DDBJ databases">
        <title>Genomes of endolithic fungi from Antarctica.</title>
        <authorList>
            <person name="Coleine C."/>
            <person name="Masonjones S."/>
            <person name="Stajich J.E."/>
        </authorList>
    </citation>
    <scope>NUCLEOTIDE SEQUENCE [LARGE SCALE GENOMIC DNA]</scope>
    <source>
        <strain evidence="9 10">CCFEE 5187</strain>
    </source>
</reference>
<dbReference type="AlphaFoldDB" id="A0A4U0Y1Q8"/>
<comment type="similarity">
    <text evidence="2">Belongs to the CWC25 family.</text>
</comment>
<proteinExistence type="inferred from homology"/>
<keyword evidence="10" id="KW-1185">Reference proteome</keyword>
<dbReference type="STRING" id="331657.A0A4U0Y1Q8"/>
<dbReference type="GO" id="GO:0000398">
    <property type="term" value="P:mRNA splicing, via spliceosome"/>
    <property type="evidence" value="ECO:0007669"/>
    <property type="project" value="TreeGrafter"/>
</dbReference>
<evidence type="ECO:0000256" key="1">
    <source>
        <dbReference type="ARBA" id="ARBA00004123"/>
    </source>
</evidence>
<comment type="subcellular location">
    <subcellularLocation>
        <location evidence="1">Nucleus</location>
    </subcellularLocation>
</comment>
<dbReference type="Pfam" id="PF12542">
    <property type="entry name" value="CWC25"/>
    <property type="match status" value="1"/>
</dbReference>
<dbReference type="Pfam" id="PF10197">
    <property type="entry name" value="Cir_N"/>
    <property type="match status" value="1"/>
</dbReference>
<evidence type="ECO:0000256" key="3">
    <source>
        <dbReference type="ARBA" id="ARBA00022664"/>
    </source>
</evidence>
<dbReference type="SMART" id="SM01083">
    <property type="entry name" value="Cir_N"/>
    <property type="match status" value="1"/>
</dbReference>
<dbReference type="PANTHER" id="PTHR16196:SF0">
    <property type="entry name" value="PRE-MRNA-SPLICING FACTOR CWC25 HOMOLOG"/>
    <property type="match status" value="1"/>
</dbReference>
<protein>
    <submittedName>
        <fullName evidence="9">Pre-mRNA-splicing factor CWC25</fullName>
    </submittedName>
</protein>
<evidence type="ECO:0000259" key="8">
    <source>
        <dbReference type="SMART" id="SM01083"/>
    </source>
</evidence>
<evidence type="ECO:0000313" key="9">
    <source>
        <dbReference type="EMBL" id="TKA82278.1"/>
    </source>
</evidence>
<feature type="domain" description="CBF1-interacting co-repressor CIR N-terminal" evidence="8">
    <location>
        <begin position="10"/>
        <end position="46"/>
    </location>
</feature>
<gene>
    <name evidence="9" type="ORF">B0A49_00431</name>
</gene>
<keyword evidence="3" id="KW-0507">mRNA processing</keyword>
<dbReference type="PANTHER" id="PTHR16196">
    <property type="entry name" value="CELL CYCLE CONTROL PROTEIN CWF25"/>
    <property type="match status" value="1"/>
</dbReference>
<organism evidence="9 10">
    <name type="scientific">Cryomyces minteri</name>
    <dbReference type="NCBI Taxonomy" id="331657"/>
    <lineage>
        <taxon>Eukaryota</taxon>
        <taxon>Fungi</taxon>
        <taxon>Dikarya</taxon>
        <taxon>Ascomycota</taxon>
        <taxon>Pezizomycotina</taxon>
        <taxon>Dothideomycetes</taxon>
        <taxon>Dothideomycetes incertae sedis</taxon>
        <taxon>Cryomyces</taxon>
    </lineage>
</organism>
<comment type="caution">
    <text evidence="9">The sequence shown here is derived from an EMBL/GenBank/DDBJ whole genome shotgun (WGS) entry which is preliminary data.</text>
</comment>
<evidence type="ECO:0000256" key="6">
    <source>
        <dbReference type="ARBA" id="ARBA00023187"/>
    </source>
</evidence>
<dbReference type="OrthoDB" id="21123at2759"/>
<keyword evidence="6" id="KW-0508">mRNA splicing</keyword>
<sequence>MGGDLNLKKSWHPVLMSNQRKVWEEEKKALDERKKIDQIMKERAEERQIQELQQMQEAAGEKKRANRVEWMYSGPSAGQTGTTEEMEGYLLGRRRLDGLVKNTENDSLKKGAGTGKEGFQALQNANTLRDTAAKVREDPMLAIKRQEQAAYEAMMNDPVQIQEIAIAVNAEDTATKTGIPTVTGHIATSHLLLPDLDRHRPTDEDTRTMGMTANVKVSPSKAAERPRRPPTIISKPSQIRLKIGFLL</sequence>
<keyword evidence="5" id="KW-0175">Coiled coil</keyword>
<keyword evidence="7" id="KW-0539">Nucleus</keyword>
<dbReference type="GO" id="GO:0005684">
    <property type="term" value="C:U2-type spliceosomal complex"/>
    <property type="evidence" value="ECO:0007669"/>
    <property type="project" value="TreeGrafter"/>
</dbReference>
<name>A0A4U0Y1Q8_9PEZI</name>
<evidence type="ECO:0000313" key="10">
    <source>
        <dbReference type="Proteomes" id="UP000308768"/>
    </source>
</evidence>
<accession>A0A4U0Y1Q8</accession>